<evidence type="ECO:0000256" key="8">
    <source>
        <dbReference type="ARBA" id="ARBA00023139"/>
    </source>
</evidence>
<comment type="catalytic activity">
    <reaction evidence="9">
        <text>2 superoxide + 2 H(+) = H2O2 + O2</text>
        <dbReference type="Rhea" id="RHEA:20696"/>
        <dbReference type="ChEBI" id="CHEBI:15378"/>
        <dbReference type="ChEBI" id="CHEBI:15379"/>
        <dbReference type="ChEBI" id="CHEBI:16240"/>
        <dbReference type="ChEBI" id="CHEBI:18421"/>
        <dbReference type="EC" id="1.15.1.1"/>
    </reaction>
</comment>
<evidence type="ECO:0000256" key="2">
    <source>
        <dbReference type="ARBA" id="ARBA00010457"/>
    </source>
</evidence>
<feature type="domain" description="Superoxide dismutase copper/zinc binding" evidence="10">
    <location>
        <begin position="16"/>
        <end position="150"/>
    </location>
</feature>
<sequence length="158" mass="16395">MSIMKAICVLKGTGEVTGTVNFEQNGDGPVTVRGSITGLTPGKHGFHVHAYGDNTNGCISAGPHYNPFGKVHGGPNDQERHVGDLGNVEANGNGVAVFEMKDGQLSLLGERSIIGRTLVVHEKEDDLGKGGDEESTRTGNAGSRLACGVIGIAKNETN</sequence>
<dbReference type="PRINTS" id="PR00068">
    <property type="entry name" value="CUZNDISMTASE"/>
</dbReference>
<dbReference type="AlphaFoldDB" id="A0A401RVE3"/>
<comment type="cofactor">
    <cofactor evidence="9">
        <name>Cu cation</name>
        <dbReference type="ChEBI" id="CHEBI:23378"/>
    </cofactor>
    <text evidence="9">Binds 1 copper ion per subunit.</text>
</comment>
<dbReference type="GO" id="GO:0004784">
    <property type="term" value="F:superoxide dismutase activity"/>
    <property type="evidence" value="ECO:0007669"/>
    <property type="project" value="UniProtKB-EC"/>
</dbReference>
<evidence type="ECO:0000256" key="1">
    <source>
        <dbReference type="ARBA" id="ARBA00003917"/>
    </source>
</evidence>
<keyword evidence="3 9" id="KW-0479">Metal-binding</keyword>
<dbReference type="STRING" id="137246.A0A401RVE3"/>
<dbReference type="CDD" id="cd00305">
    <property type="entry name" value="Cu-Zn_Superoxide_Dismutase"/>
    <property type="match status" value="1"/>
</dbReference>
<dbReference type="Proteomes" id="UP000287033">
    <property type="component" value="Unassembled WGS sequence"/>
</dbReference>
<dbReference type="InterPro" id="IPR036423">
    <property type="entry name" value="SOD-like_Cu/Zn_dom_sf"/>
</dbReference>
<evidence type="ECO:0000256" key="9">
    <source>
        <dbReference type="RuleBase" id="RU000393"/>
    </source>
</evidence>
<comment type="caution">
    <text evidence="11">The sequence shown here is derived from an EMBL/GenBank/DDBJ whole genome shotgun (WGS) entry which is preliminary data.</text>
</comment>
<dbReference type="GO" id="GO:0005507">
    <property type="term" value="F:copper ion binding"/>
    <property type="evidence" value="ECO:0007669"/>
    <property type="project" value="InterPro"/>
</dbReference>
<dbReference type="PANTHER" id="PTHR10003">
    <property type="entry name" value="SUPEROXIDE DISMUTASE CU-ZN -RELATED"/>
    <property type="match status" value="1"/>
</dbReference>
<evidence type="ECO:0000256" key="5">
    <source>
        <dbReference type="ARBA" id="ARBA00022862"/>
    </source>
</evidence>
<dbReference type="SUPFAM" id="SSF49329">
    <property type="entry name" value="Cu,Zn superoxide dismutase-like"/>
    <property type="match status" value="1"/>
</dbReference>
<keyword evidence="5" id="KW-0049">Antioxidant</keyword>
<evidence type="ECO:0000256" key="6">
    <source>
        <dbReference type="ARBA" id="ARBA00023002"/>
    </source>
</evidence>
<keyword evidence="8" id="KW-0564">Palmitate</keyword>
<evidence type="ECO:0000259" key="10">
    <source>
        <dbReference type="Pfam" id="PF00080"/>
    </source>
</evidence>
<keyword evidence="12" id="KW-1185">Reference proteome</keyword>
<evidence type="ECO:0000313" key="12">
    <source>
        <dbReference type="Proteomes" id="UP000287033"/>
    </source>
</evidence>
<evidence type="ECO:0000256" key="4">
    <source>
        <dbReference type="ARBA" id="ARBA00022833"/>
    </source>
</evidence>
<dbReference type="InterPro" id="IPR024134">
    <property type="entry name" value="SOD_Cu/Zn_/chaperone"/>
</dbReference>
<name>A0A401RVE3_CHIPU</name>
<proteinExistence type="inferred from homology"/>
<organism evidence="11 12">
    <name type="scientific">Chiloscyllium punctatum</name>
    <name type="common">Brownbanded bambooshark</name>
    <name type="synonym">Hemiscyllium punctatum</name>
    <dbReference type="NCBI Taxonomy" id="137246"/>
    <lineage>
        <taxon>Eukaryota</taxon>
        <taxon>Metazoa</taxon>
        <taxon>Chordata</taxon>
        <taxon>Craniata</taxon>
        <taxon>Vertebrata</taxon>
        <taxon>Chondrichthyes</taxon>
        <taxon>Elasmobranchii</taxon>
        <taxon>Galeomorphii</taxon>
        <taxon>Galeoidea</taxon>
        <taxon>Orectolobiformes</taxon>
        <taxon>Hemiscylliidae</taxon>
        <taxon>Chiloscyllium</taxon>
    </lineage>
</organism>
<keyword evidence="7 9" id="KW-0186">Copper</keyword>
<gene>
    <name evidence="11" type="ORF">chiPu_0000471</name>
</gene>
<dbReference type="EMBL" id="BEZZ01000006">
    <property type="protein sequence ID" value="GCC22086.1"/>
    <property type="molecule type" value="Genomic_DNA"/>
</dbReference>
<dbReference type="OrthoDB" id="2015551at2759"/>
<protein>
    <recommendedName>
        <fullName evidence="9">Superoxide dismutase [Cu-Zn]</fullName>
        <ecNumber evidence="9">1.15.1.1</ecNumber>
    </recommendedName>
</protein>
<evidence type="ECO:0000256" key="7">
    <source>
        <dbReference type="ARBA" id="ARBA00023008"/>
    </source>
</evidence>
<dbReference type="InterPro" id="IPR018152">
    <property type="entry name" value="SOD_Cu/Zn_BS"/>
</dbReference>
<keyword evidence="6 9" id="KW-0560">Oxidoreductase</keyword>
<accession>A0A401RVE3</accession>
<dbReference type="PROSITE" id="PS00087">
    <property type="entry name" value="SOD_CU_ZN_1"/>
    <property type="match status" value="1"/>
</dbReference>
<evidence type="ECO:0000313" key="11">
    <source>
        <dbReference type="EMBL" id="GCC22086.1"/>
    </source>
</evidence>
<comment type="similarity">
    <text evidence="2 9">Belongs to the Cu-Zn superoxide dismutase family.</text>
</comment>
<dbReference type="FunFam" id="2.60.40.200:FF:000001">
    <property type="entry name" value="Superoxide dismutase [Cu-Zn]"/>
    <property type="match status" value="1"/>
</dbReference>
<dbReference type="Pfam" id="PF00080">
    <property type="entry name" value="Sod_Cu"/>
    <property type="match status" value="1"/>
</dbReference>
<dbReference type="InterPro" id="IPR001424">
    <property type="entry name" value="SOD_Cu_Zn_dom"/>
</dbReference>
<keyword evidence="8" id="KW-0449">Lipoprotein</keyword>
<dbReference type="PROSITE" id="PS00332">
    <property type="entry name" value="SOD_CU_ZN_2"/>
    <property type="match status" value="1"/>
</dbReference>
<dbReference type="EC" id="1.15.1.1" evidence="9"/>
<keyword evidence="4 9" id="KW-0862">Zinc</keyword>
<reference evidence="11 12" key="1">
    <citation type="journal article" date="2018" name="Nat. Ecol. Evol.">
        <title>Shark genomes provide insights into elasmobranch evolution and the origin of vertebrates.</title>
        <authorList>
            <person name="Hara Y"/>
            <person name="Yamaguchi K"/>
            <person name="Onimaru K"/>
            <person name="Kadota M"/>
            <person name="Koyanagi M"/>
            <person name="Keeley SD"/>
            <person name="Tatsumi K"/>
            <person name="Tanaka K"/>
            <person name="Motone F"/>
            <person name="Kageyama Y"/>
            <person name="Nozu R"/>
            <person name="Adachi N"/>
            <person name="Nishimura O"/>
            <person name="Nakagawa R"/>
            <person name="Tanegashima C"/>
            <person name="Kiyatake I"/>
            <person name="Matsumoto R"/>
            <person name="Murakumo K"/>
            <person name="Nishida K"/>
            <person name="Terakita A"/>
            <person name="Kuratani S"/>
            <person name="Sato K"/>
            <person name="Hyodo S Kuraku.S."/>
        </authorList>
    </citation>
    <scope>NUCLEOTIDE SEQUENCE [LARGE SCALE GENOMIC DNA]</scope>
</reference>
<comment type="function">
    <text evidence="1 9">Destroys radicals which are normally produced within the cells and which are toxic to biological systems.</text>
</comment>
<evidence type="ECO:0000256" key="3">
    <source>
        <dbReference type="ARBA" id="ARBA00022723"/>
    </source>
</evidence>
<dbReference type="OMA" id="CGTIWIK"/>
<comment type="cofactor">
    <cofactor evidence="9">
        <name>Zn(2+)</name>
        <dbReference type="ChEBI" id="CHEBI:29105"/>
    </cofactor>
    <text evidence="9">Binds 1 zinc ion per subunit.</text>
</comment>
<dbReference type="Gene3D" id="2.60.40.200">
    <property type="entry name" value="Superoxide dismutase, copper/zinc binding domain"/>
    <property type="match status" value="1"/>
</dbReference>